<dbReference type="PANTHER" id="PTHR11432">
    <property type="entry name" value="NADH DEHYDROGENASE SUBUNIT 1"/>
    <property type="match status" value="1"/>
</dbReference>
<dbReference type="Proteomes" id="UP000588586">
    <property type="component" value="Unassembled WGS sequence"/>
</dbReference>
<feature type="transmembrane region" description="Helical" evidence="6">
    <location>
        <begin position="12"/>
        <end position="34"/>
    </location>
</feature>
<dbReference type="GO" id="GO:0005886">
    <property type="term" value="C:plasma membrane"/>
    <property type="evidence" value="ECO:0007669"/>
    <property type="project" value="UniProtKB-SubCell"/>
</dbReference>
<feature type="transmembrane region" description="Helical" evidence="6">
    <location>
        <begin position="119"/>
        <end position="140"/>
    </location>
</feature>
<feature type="transmembrane region" description="Helical" evidence="6">
    <location>
        <begin position="193"/>
        <end position="212"/>
    </location>
</feature>
<protein>
    <submittedName>
        <fullName evidence="7">NADH-quinone oxidoreductase subunit H</fullName>
    </submittedName>
</protein>
<comment type="similarity">
    <text evidence="5">Belongs to the complex I subunit 1 family.</text>
</comment>
<dbReference type="RefSeq" id="WP_171244950.1">
    <property type="nucleotide sequence ID" value="NZ_JABEPQ010000005.1"/>
</dbReference>
<dbReference type="AlphaFoldDB" id="A0A849HMR7"/>
<feature type="transmembrane region" description="Helical" evidence="6">
    <location>
        <begin position="152"/>
        <end position="173"/>
    </location>
</feature>
<dbReference type="GO" id="GO:0003954">
    <property type="term" value="F:NADH dehydrogenase activity"/>
    <property type="evidence" value="ECO:0007669"/>
    <property type="project" value="TreeGrafter"/>
</dbReference>
<evidence type="ECO:0000313" key="8">
    <source>
        <dbReference type="Proteomes" id="UP000588586"/>
    </source>
</evidence>
<evidence type="ECO:0000256" key="4">
    <source>
        <dbReference type="ARBA" id="ARBA00023136"/>
    </source>
</evidence>
<name>A0A849HMR7_9MICO</name>
<evidence type="ECO:0000313" key="7">
    <source>
        <dbReference type="EMBL" id="NNM47814.1"/>
    </source>
</evidence>
<evidence type="ECO:0000256" key="3">
    <source>
        <dbReference type="ARBA" id="ARBA00022989"/>
    </source>
</evidence>
<keyword evidence="3 6" id="KW-1133">Transmembrane helix</keyword>
<dbReference type="Pfam" id="PF00146">
    <property type="entry name" value="NADHdh"/>
    <property type="match status" value="1"/>
</dbReference>
<evidence type="ECO:0000256" key="1">
    <source>
        <dbReference type="ARBA" id="ARBA00004141"/>
    </source>
</evidence>
<sequence>MGEPMVSGVTTVAAGWAVFAAVLLGLLALFAAALDGVATARAERSVAAGGGGRPGGGRRGLAVPLLEAARLLRQCRRVPVASDVLLWRVGVAGLPVLALLMVAVVPLGRWTLFDLPVGVVWFNAMDVAVWAAVWLAGWGPNSAHSLVGGYRFLAYGLAYELPLMFALVAPAVAAKSLRVGDIAAAQDGLWFAVWMPVAFLIYCMGALAFSVWGPFSPALGADVAGGVSAELSGADRLLLLAGRYALLAAGAAFAVPLFLGGGAGPLLPAWAWSLLKTVVLLAVLVLLRRRLPAVRPDRFMEVGWLILLPAALLQDLVIALVAIGRQ</sequence>
<evidence type="ECO:0000256" key="5">
    <source>
        <dbReference type="RuleBase" id="RU000471"/>
    </source>
</evidence>
<dbReference type="GO" id="GO:0009060">
    <property type="term" value="P:aerobic respiration"/>
    <property type="evidence" value="ECO:0007669"/>
    <property type="project" value="TreeGrafter"/>
</dbReference>
<evidence type="ECO:0000256" key="2">
    <source>
        <dbReference type="ARBA" id="ARBA00022692"/>
    </source>
</evidence>
<proteinExistence type="inferred from homology"/>
<feature type="transmembrane region" description="Helical" evidence="6">
    <location>
        <begin position="244"/>
        <end position="263"/>
    </location>
</feature>
<feature type="transmembrane region" description="Helical" evidence="6">
    <location>
        <begin position="299"/>
        <end position="323"/>
    </location>
</feature>
<dbReference type="InterPro" id="IPR001694">
    <property type="entry name" value="NADH_UbQ_OxRdtase_su1/FPO"/>
</dbReference>
<feature type="transmembrane region" description="Helical" evidence="6">
    <location>
        <begin position="269"/>
        <end position="287"/>
    </location>
</feature>
<dbReference type="PANTHER" id="PTHR11432:SF3">
    <property type="entry name" value="NADH-UBIQUINONE OXIDOREDUCTASE CHAIN 1"/>
    <property type="match status" value="1"/>
</dbReference>
<reference evidence="7 8" key="1">
    <citation type="submission" date="2020-04" db="EMBL/GenBank/DDBJ databases">
        <title>Knoellia sp. isolate from air conditioner.</title>
        <authorList>
            <person name="Chea S."/>
            <person name="Kim D.-U."/>
        </authorList>
    </citation>
    <scope>NUCLEOTIDE SEQUENCE [LARGE SCALE GENOMIC DNA]</scope>
    <source>
        <strain evidence="7 8">DB2414S</strain>
    </source>
</reference>
<evidence type="ECO:0000256" key="6">
    <source>
        <dbReference type="SAM" id="Phobius"/>
    </source>
</evidence>
<organism evidence="7 8">
    <name type="scientific">Knoellia koreensis</name>
    <dbReference type="NCBI Taxonomy" id="2730921"/>
    <lineage>
        <taxon>Bacteria</taxon>
        <taxon>Bacillati</taxon>
        <taxon>Actinomycetota</taxon>
        <taxon>Actinomycetes</taxon>
        <taxon>Micrococcales</taxon>
        <taxon>Intrasporangiaceae</taxon>
        <taxon>Knoellia</taxon>
    </lineage>
</organism>
<keyword evidence="5" id="KW-0520">NAD</keyword>
<keyword evidence="4 6" id="KW-0472">Membrane</keyword>
<comment type="caution">
    <text evidence="7">The sequence shown here is derived from an EMBL/GenBank/DDBJ whole genome shotgun (WGS) entry which is preliminary data.</text>
</comment>
<feature type="transmembrane region" description="Helical" evidence="6">
    <location>
        <begin position="85"/>
        <end position="107"/>
    </location>
</feature>
<keyword evidence="8" id="KW-1185">Reference proteome</keyword>
<gene>
    <name evidence="7" type="ORF">HJG52_17640</name>
</gene>
<dbReference type="EMBL" id="JABEPQ010000005">
    <property type="protein sequence ID" value="NNM47814.1"/>
    <property type="molecule type" value="Genomic_DNA"/>
</dbReference>
<accession>A0A849HMR7</accession>
<comment type="subcellular location">
    <subcellularLocation>
        <location evidence="5">Cell membrane</location>
        <topology evidence="5">Multi-pass membrane protein</topology>
    </subcellularLocation>
    <subcellularLocation>
        <location evidence="1">Membrane</location>
        <topology evidence="1">Multi-pass membrane protein</topology>
    </subcellularLocation>
</comment>
<keyword evidence="2 5" id="KW-0812">Transmembrane</keyword>